<dbReference type="Gene3D" id="2.170.130.10">
    <property type="entry name" value="TonB-dependent receptor, plug domain"/>
    <property type="match status" value="1"/>
</dbReference>
<dbReference type="PROSITE" id="PS52016">
    <property type="entry name" value="TONB_DEPENDENT_REC_3"/>
    <property type="match status" value="1"/>
</dbReference>
<evidence type="ECO:0000256" key="3">
    <source>
        <dbReference type="ARBA" id="ARBA00022452"/>
    </source>
</evidence>
<keyword evidence="6 8" id="KW-0472">Membrane</keyword>
<feature type="domain" description="TonB-dependent receptor plug" evidence="11">
    <location>
        <begin position="123"/>
        <end position="230"/>
    </location>
</feature>
<evidence type="ECO:0000256" key="9">
    <source>
        <dbReference type="RuleBase" id="RU003357"/>
    </source>
</evidence>
<dbReference type="InterPro" id="IPR008969">
    <property type="entry name" value="CarboxyPept-like_regulatory"/>
</dbReference>
<dbReference type="RefSeq" id="WP_048928748.1">
    <property type="nucleotide sequence ID" value="NZ_CABMKT010000001.1"/>
</dbReference>
<evidence type="ECO:0000259" key="11">
    <source>
        <dbReference type="Pfam" id="PF07715"/>
    </source>
</evidence>
<comment type="caution">
    <text evidence="13">The sequence shown here is derived from an EMBL/GenBank/DDBJ whole genome shotgun (WGS) entry which is preliminary data.</text>
</comment>
<dbReference type="NCBIfam" id="TIGR04057">
    <property type="entry name" value="SusC_RagA_signa"/>
    <property type="match status" value="1"/>
</dbReference>
<name>A0A174IYN7_PARDI</name>
<dbReference type="InterPro" id="IPR000531">
    <property type="entry name" value="Beta-barrel_TonB"/>
</dbReference>
<accession>A0A174IYN7</accession>
<keyword evidence="2 8" id="KW-0813">Transport</keyword>
<dbReference type="InterPro" id="IPR039426">
    <property type="entry name" value="TonB-dep_rcpt-like"/>
</dbReference>
<reference evidence="13 15" key="2">
    <citation type="submission" date="2019-07" db="EMBL/GenBank/DDBJ databases">
        <title>Genome sequencing of Parabacteroides distasonis iSURF_7.</title>
        <authorList>
            <person name="Degefu H.N."/>
            <person name="Ruoff K.L."/>
            <person name="Price C.E."/>
            <person name="Valls R.A."/>
            <person name="O'Toole G.A."/>
        </authorList>
    </citation>
    <scope>NUCLEOTIDE SEQUENCE [LARGE SCALE GENOMIC DNA]</scope>
    <source>
        <strain evidence="13 15">CFPLTA003_1B</strain>
    </source>
</reference>
<keyword evidence="13" id="KW-0675">Receptor</keyword>
<evidence type="ECO:0000313" key="13">
    <source>
        <dbReference type="EMBL" id="TWV60086.1"/>
    </source>
</evidence>
<evidence type="ECO:0000259" key="10">
    <source>
        <dbReference type="Pfam" id="PF00593"/>
    </source>
</evidence>
<reference evidence="12 14" key="1">
    <citation type="submission" date="2015-09" db="EMBL/GenBank/DDBJ databases">
        <authorList>
            <consortium name="Pathogen Informatics"/>
        </authorList>
    </citation>
    <scope>NUCLEOTIDE SEQUENCE [LARGE SCALE GENOMIC DNA]</scope>
    <source>
        <strain evidence="12 14">2789STDY5608822</strain>
    </source>
</reference>
<sequence length="987" mass="109344">MENQKKEVWLRKALFLIVSLALFFPMMAQTITVKGVVKESMTGEPIIGANVAVKGTTNGTISDISGMYQISNVSSNAVLIVSYIGYKTAEIPVNGKNTINVSLEEESIGLQEVVAVGYGSQKKKELTGSVAGLKEGDLIKGVQSDPMGMLQGKVAGLNISKPNAGDPNGEYKFQLRGTSSLTGNTSPLIVIDGIPQGDLSAIPQDDIESIDVLKDGSAAAIYGTRGTNGVILVTTKRGSAGKMSVTYNGYMSISSIANQLEVMDRDQFLANGGNDRGYDTNWMDEITRTPFSHSHNLALTGGTTDFNYRASVSYRNNQGIALKSGFNEMIARFSANQNLFDKKIQIAYDATYRRFDREGENSSYDDYSAFKHAYYYNPTAPVYDETGTIDAGGYYALDIQGYSNPVAYIMQRDRRTKGGLFQGSARVTWNILEGLRAQAFGSLKYSDINKGTYTSREVFNTSSFGSASRSFNTRFNKTLETTIDYVKSFGEHHLVVLGGYTYEHNYRESFGMNNSNFDSDVYSYYNLGAGSNLINNPSQSMMDGSVSQDNLVSFFGRVNYNWGNRYLLSASVRREGSTRLGADYKWGTFPAVSVGWSIGNEAFMESASWINDLKLRLGYGVTGNMPSDNYLSLSMMGVVGRFYDHTSKQWINAYGPTQNQNPDLKWERKGEWNLGVDFAALNNRLNVTVDLYTRKVSDLLYKYKVPTPPYQYSSMLANVGDATSKGLEFSVSGTPVQNKNFSWTSSINFSFNTNKLDKLSNETFQTDWIETGYLSDGDLGGMNSTPLIRLVPGGKVGDFYLPVFEGFTEDGKWKFKDVDGSGDFTYNEDREIVGNAQPDFIAGWTNEFKYRDFDLSFTFRAVVGNDVYNVSRMALENRNVAGKEKNMLASVMDIPLQDAAQASSYYLEDGSFVKLDNITLGYNVPVKKLGFMQNLRLYLTGQNLFTITGYKGIDPEVDMVGLDNMGIERTRYYPASRSFILGLNVTF</sequence>
<dbReference type="InterPro" id="IPR023997">
    <property type="entry name" value="TonB-dep_OMP_SusC/RagA_CS"/>
</dbReference>
<dbReference type="Pfam" id="PF07715">
    <property type="entry name" value="Plug"/>
    <property type="match status" value="1"/>
</dbReference>
<dbReference type="AlphaFoldDB" id="A0A174IYN7"/>
<keyword evidence="5 9" id="KW-0798">TonB box</keyword>
<dbReference type="InterPro" id="IPR036942">
    <property type="entry name" value="Beta-barrel_TonB_sf"/>
</dbReference>
<comment type="subcellular location">
    <subcellularLocation>
        <location evidence="1 8">Cell outer membrane</location>
        <topology evidence="1 8">Multi-pass membrane protein</topology>
    </subcellularLocation>
</comment>
<dbReference type="NCBIfam" id="TIGR04056">
    <property type="entry name" value="OMP_RagA_SusC"/>
    <property type="match status" value="1"/>
</dbReference>
<dbReference type="GO" id="GO:0009279">
    <property type="term" value="C:cell outer membrane"/>
    <property type="evidence" value="ECO:0007669"/>
    <property type="project" value="UniProtKB-SubCell"/>
</dbReference>
<dbReference type="Proteomes" id="UP000315827">
    <property type="component" value="Unassembled WGS sequence"/>
</dbReference>
<dbReference type="Gene3D" id="2.60.40.1120">
    <property type="entry name" value="Carboxypeptidase-like, regulatory domain"/>
    <property type="match status" value="1"/>
</dbReference>
<dbReference type="InterPro" id="IPR037066">
    <property type="entry name" value="Plug_dom_sf"/>
</dbReference>
<dbReference type="Proteomes" id="UP000095455">
    <property type="component" value="Unassembled WGS sequence"/>
</dbReference>
<dbReference type="Gene3D" id="2.40.170.20">
    <property type="entry name" value="TonB-dependent receptor, beta-barrel domain"/>
    <property type="match status" value="1"/>
</dbReference>
<evidence type="ECO:0000256" key="2">
    <source>
        <dbReference type="ARBA" id="ARBA00022448"/>
    </source>
</evidence>
<evidence type="ECO:0000256" key="1">
    <source>
        <dbReference type="ARBA" id="ARBA00004571"/>
    </source>
</evidence>
<evidence type="ECO:0000313" key="12">
    <source>
        <dbReference type="EMBL" id="CUO92543.1"/>
    </source>
</evidence>
<dbReference type="SUPFAM" id="SSF56935">
    <property type="entry name" value="Porins"/>
    <property type="match status" value="1"/>
</dbReference>
<evidence type="ECO:0000256" key="8">
    <source>
        <dbReference type="PROSITE-ProRule" id="PRU01360"/>
    </source>
</evidence>
<dbReference type="SUPFAM" id="SSF49464">
    <property type="entry name" value="Carboxypeptidase regulatory domain-like"/>
    <property type="match status" value="1"/>
</dbReference>
<organism evidence="13 15">
    <name type="scientific">Parabacteroides distasonis</name>
    <dbReference type="NCBI Taxonomy" id="823"/>
    <lineage>
        <taxon>Bacteria</taxon>
        <taxon>Pseudomonadati</taxon>
        <taxon>Bacteroidota</taxon>
        <taxon>Bacteroidia</taxon>
        <taxon>Bacteroidales</taxon>
        <taxon>Tannerellaceae</taxon>
        <taxon>Parabacteroides</taxon>
    </lineage>
</organism>
<gene>
    <name evidence="12" type="ORF">ERS852380_03481</name>
    <name evidence="13" type="ORF">FSA05_16615</name>
</gene>
<dbReference type="FunFam" id="2.60.40.1120:FF:000003">
    <property type="entry name" value="Outer membrane protein Omp121"/>
    <property type="match status" value="1"/>
</dbReference>
<dbReference type="EMBL" id="CYYK01000013">
    <property type="protein sequence ID" value="CUO92543.1"/>
    <property type="molecule type" value="Genomic_DNA"/>
</dbReference>
<dbReference type="Pfam" id="PF13715">
    <property type="entry name" value="CarbopepD_reg_2"/>
    <property type="match status" value="1"/>
</dbReference>
<evidence type="ECO:0000256" key="4">
    <source>
        <dbReference type="ARBA" id="ARBA00022692"/>
    </source>
</evidence>
<keyword evidence="4 8" id="KW-0812">Transmembrane</keyword>
<dbReference type="InterPro" id="IPR012910">
    <property type="entry name" value="Plug_dom"/>
</dbReference>
<evidence type="ECO:0000256" key="5">
    <source>
        <dbReference type="ARBA" id="ARBA00023077"/>
    </source>
</evidence>
<feature type="domain" description="TonB-dependent receptor-like beta-barrel" evidence="10">
    <location>
        <begin position="364"/>
        <end position="944"/>
    </location>
</feature>
<dbReference type="InterPro" id="IPR023996">
    <property type="entry name" value="TonB-dep_OMP_SusC/RagA"/>
</dbReference>
<evidence type="ECO:0000256" key="7">
    <source>
        <dbReference type="ARBA" id="ARBA00023237"/>
    </source>
</evidence>
<dbReference type="EMBL" id="VOHW01000011">
    <property type="protein sequence ID" value="TWV60086.1"/>
    <property type="molecule type" value="Genomic_DNA"/>
</dbReference>
<proteinExistence type="inferred from homology"/>
<evidence type="ECO:0000256" key="6">
    <source>
        <dbReference type="ARBA" id="ARBA00023136"/>
    </source>
</evidence>
<evidence type="ECO:0000313" key="14">
    <source>
        <dbReference type="Proteomes" id="UP000095455"/>
    </source>
</evidence>
<dbReference type="Pfam" id="PF00593">
    <property type="entry name" value="TonB_dep_Rec_b-barrel"/>
    <property type="match status" value="1"/>
</dbReference>
<comment type="similarity">
    <text evidence="8 9">Belongs to the TonB-dependent receptor family.</text>
</comment>
<protein>
    <submittedName>
        <fullName evidence="12">Outer membrane cobalamin receptor protein</fullName>
    </submittedName>
    <submittedName>
        <fullName evidence="13">TonB-dependent receptor</fullName>
    </submittedName>
</protein>
<keyword evidence="7 8" id="KW-0998">Cell outer membrane</keyword>
<keyword evidence="3 8" id="KW-1134">Transmembrane beta strand</keyword>
<evidence type="ECO:0000313" key="15">
    <source>
        <dbReference type="Proteomes" id="UP000315827"/>
    </source>
</evidence>